<reference evidence="2" key="1">
    <citation type="journal article" date="2024" name="Antonie Van Leeuwenhoek">
        <title>Isoptericola haloaureus sp. nov., a dimorphic actinobacterium isolated from mangrove sediments of southeast India, implicating biosaline agricultural significance through nitrogen fixation and salt tolerance genes.</title>
        <authorList>
            <person name="Prathaban M."/>
            <person name="Prathiviraj R."/>
            <person name="Ravichandran M."/>
            <person name="Natarajan S.D."/>
            <person name="Sobanaa M."/>
            <person name="Hari Krishna Kumar S."/>
            <person name="Chandrasekar V."/>
            <person name="Selvin J."/>
        </authorList>
    </citation>
    <scope>NUCLEOTIDE SEQUENCE</scope>
    <source>
        <strain evidence="2">MP1014</strain>
    </source>
</reference>
<dbReference type="RefSeq" id="WP_332901244.1">
    <property type="nucleotide sequence ID" value="NZ_JBAGLP010000110.1"/>
</dbReference>
<dbReference type="InterPro" id="IPR001962">
    <property type="entry name" value="Asn_synthase"/>
</dbReference>
<organism evidence="2 3">
    <name type="scientific">Isoptericola haloaureus</name>
    <dbReference type="NCBI Taxonomy" id="1542902"/>
    <lineage>
        <taxon>Bacteria</taxon>
        <taxon>Bacillati</taxon>
        <taxon>Actinomycetota</taxon>
        <taxon>Actinomycetes</taxon>
        <taxon>Micrococcales</taxon>
        <taxon>Promicromonosporaceae</taxon>
        <taxon>Isoptericola</taxon>
    </lineage>
</organism>
<evidence type="ECO:0000313" key="2">
    <source>
        <dbReference type="EMBL" id="MEG3614446.1"/>
    </source>
</evidence>
<sequence>MSRDTYRPTTHEIAWGWLPGLVAPPAHRQATARPIGALAHVVARTAGDRQVFVAFSGGRDSSAVLAAATHAAHLAGTRAPIPVTFVYPGVPETDESAWQRSVVDHLGLQEWWRLPVTVEHDLLGPVAQASLRRHGLLWPATLHTHEPLLERCAGGAILTGEGGDEVFGDRRLRPVRRTARHPLAAGSPRRAALAAVSPARSRRRHLRMTVALPWLRPAVYDDLVERVCTDDVAEPLAFGASLRWVARRRSVTEFRRNYSALAAEHEATVSHPLLDPEFLDALARHHPTGFSSRTEGMRAVFAGALPDALLARTSKATFTHAFLGEATREFARRWDGSGVPHDLVDADALRRAWLSARVPGPTSLLLQSAWLAGQACLPAEEAA</sequence>
<feature type="domain" description="Asparagine synthetase" evidence="1">
    <location>
        <begin position="38"/>
        <end position="353"/>
    </location>
</feature>
<keyword evidence="3" id="KW-1185">Reference proteome</keyword>
<dbReference type="Pfam" id="PF00733">
    <property type="entry name" value="Asn_synthase"/>
    <property type="match status" value="1"/>
</dbReference>
<proteinExistence type="predicted"/>
<accession>A0ABU7Z536</accession>
<dbReference type="EMBL" id="JBAGLP010000110">
    <property type="protein sequence ID" value="MEG3614446.1"/>
    <property type="molecule type" value="Genomic_DNA"/>
</dbReference>
<dbReference type="InterPro" id="IPR014729">
    <property type="entry name" value="Rossmann-like_a/b/a_fold"/>
</dbReference>
<reference evidence="2" key="2">
    <citation type="submission" date="2024-02" db="EMBL/GenBank/DDBJ databases">
        <authorList>
            <person name="Prathaban M."/>
            <person name="Mythili R."/>
            <person name="Sharmila Devi N."/>
            <person name="Sobanaa M."/>
            <person name="Prathiviraj R."/>
            <person name="Selvin J."/>
        </authorList>
    </citation>
    <scope>NUCLEOTIDE SEQUENCE</scope>
    <source>
        <strain evidence="2">MP1014</strain>
    </source>
</reference>
<gene>
    <name evidence="2" type="ORF">V5O49_04840</name>
</gene>
<evidence type="ECO:0000313" key="3">
    <source>
        <dbReference type="Proteomes" id="UP001310387"/>
    </source>
</evidence>
<protein>
    <submittedName>
        <fullName evidence="2">Asparagine synthase-related protein</fullName>
    </submittedName>
</protein>
<comment type="caution">
    <text evidence="2">The sequence shown here is derived from an EMBL/GenBank/DDBJ whole genome shotgun (WGS) entry which is preliminary data.</text>
</comment>
<dbReference type="Proteomes" id="UP001310387">
    <property type="component" value="Unassembled WGS sequence"/>
</dbReference>
<name>A0ABU7Z536_9MICO</name>
<dbReference type="SUPFAM" id="SSF52402">
    <property type="entry name" value="Adenine nucleotide alpha hydrolases-like"/>
    <property type="match status" value="1"/>
</dbReference>
<dbReference type="Gene3D" id="3.40.50.620">
    <property type="entry name" value="HUPs"/>
    <property type="match status" value="1"/>
</dbReference>
<evidence type="ECO:0000259" key="1">
    <source>
        <dbReference type="Pfam" id="PF00733"/>
    </source>
</evidence>